<dbReference type="EMBL" id="CP018176">
    <property type="protein sequence ID" value="AUJ30713.1"/>
    <property type="molecule type" value="Genomic_DNA"/>
</dbReference>
<dbReference type="KEGG" id="lhw:BSQ49_11280"/>
<dbReference type="InterPro" id="IPR050194">
    <property type="entry name" value="Glycosyltransferase_grp1"/>
</dbReference>
<dbReference type="RefSeq" id="WP_141055339.1">
    <property type="nucleotide sequence ID" value="NZ_CP018176.1"/>
</dbReference>
<dbReference type="Proteomes" id="UP000314960">
    <property type="component" value="Chromosome"/>
</dbReference>
<organism evidence="2 3">
    <name type="scientific">Liquorilactobacillus hordei</name>
    <dbReference type="NCBI Taxonomy" id="468911"/>
    <lineage>
        <taxon>Bacteria</taxon>
        <taxon>Bacillati</taxon>
        <taxon>Bacillota</taxon>
        <taxon>Bacilli</taxon>
        <taxon>Lactobacillales</taxon>
        <taxon>Lactobacillaceae</taxon>
        <taxon>Liquorilactobacillus</taxon>
    </lineage>
</organism>
<protein>
    <submittedName>
        <fullName evidence="2">Glycosyl transferase family 1</fullName>
    </submittedName>
</protein>
<proteinExistence type="predicted"/>
<name>A0A3Q8CKY5_9LACO</name>
<evidence type="ECO:0000259" key="1">
    <source>
        <dbReference type="Pfam" id="PF00534"/>
    </source>
</evidence>
<reference evidence="2 3" key="1">
    <citation type="submission" date="2016-11" db="EMBL/GenBank/DDBJ databases">
        <title>Interaction between Lactobacillus species and yeast in water kefir.</title>
        <authorList>
            <person name="Behr J."/>
            <person name="Xu D."/>
            <person name="Vogel R.F."/>
        </authorList>
    </citation>
    <scope>NUCLEOTIDE SEQUENCE [LARGE SCALE GENOMIC DNA]</scope>
    <source>
        <strain evidence="2 3">TMW 1.1822</strain>
    </source>
</reference>
<gene>
    <name evidence="2" type="ORF">BSQ49_11280</name>
</gene>
<accession>A0A3Q8CKY5</accession>
<evidence type="ECO:0000313" key="2">
    <source>
        <dbReference type="EMBL" id="AUJ30713.1"/>
    </source>
</evidence>
<feature type="domain" description="Glycosyl transferase family 1" evidence="1">
    <location>
        <begin position="183"/>
        <end position="336"/>
    </location>
</feature>
<dbReference type="Gene3D" id="3.40.50.2000">
    <property type="entry name" value="Glycogen Phosphorylase B"/>
    <property type="match status" value="2"/>
</dbReference>
<keyword evidence="2" id="KW-0808">Transferase</keyword>
<dbReference type="SUPFAM" id="SSF53756">
    <property type="entry name" value="UDP-Glycosyltransferase/glycogen phosphorylase"/>
    <property type="match status" value="1"/>
</dbReference>
<sequence>MKILICVENLVMDGLKRVATVVGNELSKKIEVNYFSLSDNPSFFKLTAPLITSKYPVNSGKSFRGEKPFINYQEQIKDLVQVLEVGKYDAVILTAGLLTSFIPKIKDQLPRLHCIAWMHNSYETYMNNYYRFMKAEFVSGLTAADRVVVLTTHDLNEFTKHQPKTILLYNPLTMVGNVYSTLDNPIISAVSRIDTQQKGLDLLVEIAEKLQSGWTIKLAGDGPNYNDIQKEIINRGLKDKLQLLGMLSDQQLQEHYRTSSIFLMTSRWEGMPLVIGEAMSFGLPVISMNNTGAYEYLLDSEFGIITADHDATDFVEKLNYLAQNKKKREYWSKKALERSQSFLLQNIVEQWQVMLEQI</sequence>
<evidence type="ECO:0000313" key="3">
    <source>
        <dbReference type="Proteomes" id="UP000314960"/>
    </source>
</evidence>
<dbReference type="Pfam" id="PF00534">
    <property type="entry name" value="Glycos_transf_1"/>
    <property type="match status" value="1"/>
</dbReference>
<dbReference type="InterPro" id="IPR001296">
    <property type="entry name" value="Glyco_trans_1"/>
</dbReference>
<dbReference type="PANTHER" id="PTHR45947">
    <property type="entry name" value="SULFOQUINOVOSYL TRANSFERASE SQD2"/>
    <property type="match status" value="1"/>
</dbReference>
<dbReference type="PANTHER" id="PTHR45947:SF3">
    <property type="entry name" value="SULFOQUINOVOSYL TRANSFERASE SQD2"/>
    <property type="match status" value="1"/>
</dbReference>
<dbReference type="AlphaFoldDB" id="A0A3Q8CKY5"/>
<dbReference type="GO" id="GO:0016757">
    <property type="term" value="F:glycosyltransferase activity"/>
    <property type="evidence" value="ECO:0007669"/>
    <property type="project" value="InterPro"/>
</dbReference>